<reference evidence="1 2" key="1">
    <citation type="submission" date="2017-04" db="EMBL/GenBank/DDBJ databases">
        <title>Novel microbial lineages endemic to geothermal iron-oxide mats fill important gaps in the evolutionary history of Archaea.</title>
        <authorList>
            <person name="Jay Z.J."/>
            <person name="Beam J.P."/>
            <person name="Dlakic M."/>
            <person name="Rusch D.B."/>
            <person name="Kozubal M.A."/>
            <person name="Inskeep W.P."/>
        </authorList>
    </citation>
    <scope>NUCLEOTIDE SEQUENCE [LARGE SCALE GENOMIC DNA]</scope>
    <source>
        <strain evidence="1">BE_D</strain>
    </source>
</reference>
<name>A0A2R6C839_9ARCH</name>
<dbReference type="Proteomes" id="UP000242015">
    <property type="component" value="Unassembled WGS sequence"/>
</dbReference>
<sequence>MRWPASSITRSLHAEREEYGKNKHTLSRNELRLLVLDLRKQNEGFQALRSQVAQQVAERFHRPRQRFFDRLTNKQKEKKPHKFLSLVYPQFGWRLSNIRQTGNGKSPKRKTRLYLSRIGFFTLILHGDFPLSRVFQVCVKLYPSGRIHVVFLVEEPETRGSLRRSPRGRWVLTWEPRGLPHSPKGRAGSSTPHLLR</sequence>
<organism evidence="1 2">
    <name type="scientific">Candidatus Marsarchaeota G2 archaeon BE_D</name>
    <dbReference type="NCBI Taxonomy" id="1978158"/>
    <lineage>
        <taxon>Archaea</taxon>
        <taxon>Candidatus Marsarchaeota</taxon>
        <taxon>Candidatus Marsarchaeota group 2</taxon>
    </lineage>
</organism>
<protein>
    <submittedName>
        <fullName evidence="1">Uncharacterized protein</fullName>
    </submittedName>
</protein>
<gene>
    <name evidence="1" type="ORF">B9Q04_12955</name>
</gene>
<evidence type="ECO:0000313" key="2">
    <source>
        <dbReference type="Proteomes" id="UP000242015"/>
    </source>
</evidence>
<evidence type="ECO:0000313" key="1">
    <source>
        <dbReference type="EMBL" id="PSO07041.1"/>
    </source>
</evidence>
<proteinExistence type="predicted"/>
<accession>A0A2R6C839</accession>
<dbReference type="EMBL" id="NEXF01000338">
    <property type="protein sequence ID" value="PSO07041.1"/>
    <property type="molecule type" value="Genomic_DNA"/>
</dbReference>
<dbReference type="AlphaFoldDB" id="A0A2R6C839"/>
<comment type="caution">
    <text evidence="1">The sequence shown here is derived from an EMBL/GenBank/DDBJ whole genome shotgun (WGS) entry which is preliminary data.</text>
</comment>